<dbReference type="Gene3D" id="3.40.50.2000">
    <property type="entry name" value="Glycogen Phosphorylase B"/>
    <property type="match status" value="2"/>
</dbReference>
<dbReference type="InterPro" id="IPR001296">
    <property type="entry name" value="Glyco_trans_1"/>
</dbReference>
<dbReference type="PANTHER" id="PTHR45947:SF3">
    <property type="entry name" value="SULFOQUINOVOSYL TRANSFERASE SQD2"/>
    <property type="match status" value="1"/>
</dbReference>
<feature type="domain" description="Glycosyl transferase family 1" evidence="1">
    <location>
        <begin position="193"/>
        <end position="359"/>
    </location>
</feature>
<evidence type="ECO:0000259" key="1">
    <source>
        <dbReference type="Pfam" id="PF00534"/>
    </source>
</evidence>
<dbReference type="PANTHER" id="PTHR45947">
    <property type="entry name" value="SULFOQUINOVOSYL TRANSFERASE SQD2"/>
    <property type="match status" value="1"/>
</dbReference>
<dbReference type="Proteomes" id="UP000823611">
    <property type="component" value="Unassembled WGS sequence"/>
</dbReference>
<dbReference type="AlphaFoldDB" id="A0A9D9DX68"/>
<dbReference type="InterPro" id="IPR028098">
    <property type="entry name" value="Glyco_trans_4-like_N"/>
</dbReference>
<reference evidence="3" key="2">
    <citation type="journal article" date="2021" name="PeerJ">
        <title>Extensive microbial diversity within the chicken gut microbiome revealed by metagenomics and culture.</title>
        <authorList>
            <person name="Gilroy R."/>
            <person name="Ravi A."/>
            <person name="Getino M."/>
            <person name="Pursley I."/>
            <person name="Horton D.L."/>
            <person name="Alikhan N.F."/>
            <person name="Baker D."/>
            <person name="Gharbi K."/>
            <person name="Hall N."/>
            <person name="Watson M."/>
            <person name="Adriaenssens E.M."/>
            <person name="Foster-Nyarko E."/>
            <person name="Jarju S."/>
            <person name="Secka A."/>
            <person name="Antonio M."/>
            <person name="Oren A."/>
            <person name="Chaudhuri R.R."/>
            <person name="La Ragione R."/>
            <person name="Hildebrand F."/>
            <person name="Pallen M.J."/>
        </authorList>
    </citation>
    <scope>NUCLEOTIDE SEQUENCE</scope>
    <source>
        <strain evidence="3">F6-4510</strain>
    </source>
</reference>
<dbReference type="CDD" id="cd03817">
    <property type="entry name" value="GT4_UGDG-like"/>
    <property type="match status" value="1"/>
</dbReference>
<evidence type="ECO:0000313" key="3">
    <source>
        <dbReference type="EMBL" id="MBO8434592.1"/>
    </source>
</evidence>
<dbReference type="GO" id="GO:0016758">
    <property type="term" value="F:hexosyltransferase activity"/>
    <property type="evidence" value="ECO:0007669"/>
    <property type="project" value="TreeGrafter"/>
</dbReference>
<accession>A0A9D9DX68</accession>
<dbReference type="Pfam" id="PF13439">
    <property type="entry name" value="Glyco_transf_4"/>
    <property type="match status" value="1"/>
</dbReference>
<evidence type="ECO:0000259" key="2">
    <source>
        <dbReference type="Pfam" id="PF13439"/>
    </source>
</evidence>
<name>A0A9D9DX68_9FIRM</name>
<dbReference type="SUPFAM" id="SSF53756">
    <property type="entry name" value="UDP-Glycosyltransferase/glycogen phosphorylase"/>
    <property type="match status" value="1"/>
</dbReference>
<comment type="caution">
    <text evidence="3">The sequence shown here is derived from an EMBL/GenBank/DDBJ whole genome shotgun (WGS) entry which is preliminary data.</text>
</comment>
<sequence>MNIGLFTDTYFPQINGVGTSVHTLAEGLRKRGHNVYIFTPSDPKITEDEKDVIRMPSMPFFMVKGFRVGLLYTPRALNKIAHLKLDIIHTQTEFSLGLFGRMLSKTLNIPTVHTYHTMYVDYVHYVAKGNLITPNMAKEFSKSFCNKAGAVIAPTKKVYDSLTEYGVKKDIEIIPTGINTELFKRSNFSKEEIDKLKEEIGLNPKDPTILYLGRLAQEKSIDVIINAMPKLLENIENLKFVIVGDGPERPELEKLVESLNLNDNVIFTGAKPWSEIGKYYQLGDLFISASTSETQGLTFAEAMAGGLPVIARRDECLENIVIPEKTGFLFDTPEELPEMVAKILNDKDTLKAYSENAIEVMEELSVENFALRVDELYASVIEAEKQPHTTVPLIISKLPTKKAVRRIKKIPTKVITKGKRAVTFFKMSRYGIVKVYKKEFKTTKSAKEGNEE</sequence>
<protein>
    <submittedName>
        <fullName evidence="3">Glycosyltransferase family 4 protein</fullName>
    </submittedName>
</protein>
<reference evidence="3" key="1">
    <citation type="submission" date="2020-10" db="EMBL/GenBank/DDBJ databases">
        <authorList>
            <person name="Gilroy R."/>
        </authorList>
    </citation>
    <scope>NUCLEOTIDE SEQUENCE</scope>
    <source>
        <strain evidence="3">F6-4510</strain>
    </source>
</reference>
<evidence type="ECO:0000313" key="4">
    <source>
        <dbReference type="Proteomes" id="UP000823611"/>
    </source>
</evidence>
<gene>
    <name evidence="3" type="ORF">IAC55_04635</name>
</gene>
<feature type="domain" description="Glycosyltransferase subfamily 4-like N-terminal" evidence="2">
    <location>
        <begin position="14"/>
        <end position="181"/>
    </location>
</feature>
<proteinExistence type="predicted"/>
<dbReference type="Pfam" id="PF00534">
    <property type="entry name" value="Glycos_transf_1"/>
    <property type="match status" value="1"/>
</dbReference>
<dbReference type="InterPro" id="IPR050194">
    <property type="entry name" value="Glycosyltransferase_grp1"/>
</dbReference>
<organism evidence="3 4">
    <name type="scientific">Candidatus Fimicola merdigallinarum</name>
    <dbReference type="NCBI Taxonomy" id="2840819"/>
    <lineage>
        <taxon>Bacteria</taxon>
        <taxon>Bacillati</taxon>
        <taxon>Bacillota</taxon>
        <taxon>Clostridia</taxon>
        <taxon>Lachnospirales</taxon>
        <taxon>Lachnospiraceae</taxon>
        <taxon>Lachnospiraceae incertae sedis</taxon>
        <taxon>Candidatus Fimicola</taxon>
    </lineage>
</organism>
<dbReference type="EMBL" id="JADIMX010000086">
    <property type="protein sequence ID" value="MBO8434592.1"/>
    <property type="molecule type" value="Genomic_DNA"/>
</dbReference>